<dbReference type="GO" id="GO:0005524">
    <property type="term" value="F:ATP binding"/>
    <property type="evidence" value="ECO:0007669"/>
    <property type="project" value="UniProtKB-KW"/>
</dbReference>
<keyword evidence="3" id="KW-0547">Nucleotide-binding</keyword>
<accession>A0ABW4W7H7</accession>
<dbReference type="InterPro" id="IPR003593">
    <property type="entry name" value="AAA+_ATPase"/>
</dbReference>
<dbReference type="PANTHER" id="PTHR42794">
    <property type="entry name" value="HEMIN IMPORT ATP-BINDING PROTEIN HMUV"/>
    <property type="match status" value="1"/>
</dbReference>
<proteinExistence type="inferred from homology"/>
<reference evidence="9" key="1">
    <citation type="journal article" date="2019" name="Int. J. Syst. Evol. Microbiol.">
        <title>The Global Catalogue of Microorganisms (GCM) 10K type strain sequencing project: providing services to taxonomists for standard genome sequencing and annotation.</title>
        <authorList>
            <consortium name="The Broad Institute Genomics Platform"/>
            <consortium name="The Broad Institute Genome Sequencing Center for Infectious Disease"/>
            <person name="Wu L."/>
            <person name="Ma J."/>
        </authorList>
    </citation>
    <scope>NUCLEOTIDE SEQUENCE [LARGE SCALE GENOMIC DNA]</scope>
    <source>
        <strain evidence="9">CGMCC 1.16226</strain>
    </source>
</reference>
<feature type="domain" description="ABC transporter" evidence="7">
    <location>
        <begin position="2"/>
        <end position="223"/>
    </location>
</feature>
<evidence type="ECO:0000256" key="1">
    <source>
        <dbReference type="ARBA" id="ARBA00005417"/>
    </source>
</evidence>
<dbReference type="PANTHER" id="PTHR42794:SF1">
    <property type="entry name" value="HEMIN IMPORT ATP-BINDING PROTEIN HMUV"/>
    <property type="match status" value="1"/>
</dbReference>
<sequence>MANGRDLVHEVSLSVAVGDRLAIIGPNGAGKTTLLRMLSGMLRPSSGEVKLGGRRLERISAAERALHIAVVGQTDQPDPRLAVIDYVELGRVPHAGRRRRSDERDIVVDALRRTGLLPLLGRTIGSLSGGERQRAQLARAIAQEPRILFLDEPTNHLDPRARGELLELVAGFGMTVIAVLHDLALVAPFATRVAVMNNARLQAFAAPREALTQQLIHQIFGVDVFRLRHPTEDRELTVFEVPNRAAPPSWKTELADITVKVGDRKGTRVFLYDSGEDKPFTAGRFAIPSAMISAAGGDNIMADMDTSWGNTDWETVASRNPQFLILLDYQDGGGYKKLLDFLIAHPAMKETDAVKNERFVALRYAELTPGPANIEAIDKIAKAMHPEAF</sequence>
<comment type="function">
    <text evidence="6">Part of the ABC transporter complex HmuTUV involved in hemin import. Responsible for energy coupling to the transport system.</text>
</comment>
<dbReference type="RefSeq" id="WP_379016474.1">
    <property type="nucleotide sequence ID" value="NZ_JBHUGY010000001.1"/>
</dbReference>
<dbReference type="CDD" id="cd03214">
    <property type="entry name" value="ABC_Iron-Siderophores_B12_Hemin"/>
    <property type="match status" value="1"/>
</dbReference>
<gene>
    <name evidence="8" type="ORF">ACFSQT_00375</name>
</gene>
<comment type="similarity">
    <text evidence="1">Belongs to the ABC transporter superfamily.</text>
</comment>
<evidence type="ECO:0000313" key="8">
    <source>
        <dbReference type="EMBL" id="MFD2051675.1"/>
    </source>
</evidence>
<dbReference type="Gene3D" id="3.40.50.300">
    <property type="entry name" value="P-loop containing nucleotide triphosphate hydrolases"/>
    <property type="match status" value="1"/>
</dbReference>
<dbReference type="Pfam" id="PF00005">
    <property type="entry name" value="ABC_tran"/>
    <property type="match status" value="1"/>
</dbReference>
<dbReference type="SUPFAM" id="SSF52540">
    <property type="entry name" value="P-loop containing nucleoside triphosphate hydrolases"/>
    <property type="match status" value="1"/>
</dbReference>
<keyword evidence="2" id="KW-0813">Transport</keyword>
<keyword evidence="5" id="KW-1278">Translocase</keyword>
<dbReference type="PROSITE" id="PS50893">
    <property type="entry name" value="ABC_TRANSPORTER_2"/>
    <property type="match status" value="1"/>
</dbReference>
<dbReference type="InterPro" id="IPR002491">
    <property type="entry name" value="ABC_transptr_periplasmic_BD"/>
</dbReference>
<comment type="caution">
    <text evidence="8">The sequence shown here is derived from an EMBL/GenBank/DDBJ whole genome shotgun (WGS) entry which is preliminary data.</text>
</comment>
<dbReference type="Gene3D" id="3.40.50.1980">
    <property type="entry name" value="Nitrogenase molybdenum iron protein domain"/>
    <property type="match status" value="1"/>
</dbReference>
<name>A0ABW4W7H7_9HYPH</name>
<keyword evidence="9" id="KW-1185">Reference proteome</keyword>
<evidence type="ECO:0000256" key="5">
    <source>
        <dbReference type="ARBA" id="ARBA00022967"/>
    </source>
</evidence>
<dbReference type="Proteomes" id="UP001597349">
    <property type="component" value="Unassembled WGS sequence"/>
</dbReference>
<evidence type="ECO:0000256" key="3">
    <source>
        <dbReference type="ARBA" id="ARBA00022741"/>
    </source>
</evidence>
<evidence type="ECO:0000256" key="2">
    <source>
        <dbReference type="ARBA" id="ARBA00022448"/>
    </source>
</evidence>
<dbReference type="InterPro" id="IPR017871">
    <property type="entry name" value="ABC_transporter-like_CS"/>
</dbReference>
<evidence type="ECO:0000259" key="7">
    <source>
        <dbReference type="PROSITE" id="PS50893"/>
    </source>
</evidence>
<organism evidence="8 9">
    <name type="scientific">Mesorhizobium calcicola</name>
    <dbReference type="NCBI Taxonomy" id="1300310"/>
    <lineage>
        <taxon>Bacteria</taxon>
        <taxon>Pseudomonadati</taxon>
        <taxon>Pseudomonadota</taxon>
        <taxon>Alphaproteobacteria</taxon>
        <taxon>Hyphomicrobiales</taxon>
        <taxon>Phyllobacteriaceae</taxon>
        <taxon>Mesorhizobium</taxon>
    </lineage>
</organism>
<dbReference type="SMART" id="SM00382">
    <property type="entry name" value="AAA"/>
    <property type="match status" value="1"/>
</dbReference>
<evidence type="ECO:0000313" key="9">
    <source>
        <dbReference type="Proteomes" id="UP001597349"/>
    </source>
</evidence>
<dbReference type="EMBL" id="JBHUGY010000001">
    <property type="protein sequence ID" value="MFD2051675.1"/>
    <property type="molecule type" value="Genomic_DNA"/>
</dbReference>
<protein>
    <submittedName>
        <fullName evidence="8">ATP-binding cassette domain-containing protein</fullName>
    </submittedName>
</protein>
<dbReference type="InterPro" id="IPR003439">
    <property type="entry name" value="ABC_transporter-like_ATP-bd"/>
</dbReference>
<dbReference type="SUPFAM" id="SSF53807">
    <property type="entry name" value="Helical backbone' metal receptor"/>
    <property type="match status" value="1"/>
</dbReference>
<dbReference type="InterPro" id="IPR027417">
    <property type="entry name" value="P-loop_NTPase"/>
</dbReference>
<keyword evidence="4 8" id="KW-0067">ATP-binding</keyword>
<dbReference type="Pfam" id="PF01497">
    <property type="entry name" value="Peripla_BP_2"/>
    <property type="match status" value="1"/>
</dbReference>
<evidence type="ECO:0000256" key="4">
    <source>
        <dbReference type="ARBA" id="ARBA00022840"/>
    </source>
</evidence>
<dbReference type="PROSITE" id="PS00211">
    <property type="entry name" value="ABC_TRANSPORTER_1"/>
    <property type="match status" value="1"/>
</dbReference>
<evidence type="ECO:0000256" key="6">
    <source>
        <dbReference type="ARBA" id="ARBA00037066"/>
    </source>
</evidence>